<feature type="transmembrane region" description="Helical" evidence="9">
    <location>
        <begin position="414"/>
        <end position="433"/>
    </location>
</feature>
<dbReference type="PRINTS" id="PR01904">
    <property type="entry name" value="GPR40FAMILY"/>
</dbReference>
<feature type="transmembrane region" description="Helical" evidence="9">
    <location>
        <begin position="83"/>
        <end position="102"/>
    </location>
</feature>
<feature type="transmembrane region" description="Helical" evidence="9">
    <location>
        <begin position="123"/>
        <end position="146"/>
    </location>
</feature>
<protein>
    <recommendedName>
        <fullName evidence="10">G-protein coupled receptors family 1 profile domain-containing protein</fullName>
    </recommendedName>
</protein>
<feature type="transmembrane region" description="Helical" evidence="9">
    <location>
        <begin position="184"/>
        <end position="208"/>
    </location>
</feature>
<feature type="transmembrane region" description="Helical" evidence="9">
    <location>
        <begin position="501"/>
        <end position="521"/>
    </location>
</feature>
<keyword evidence="8" id="KW-0807">Transducer</keyword>
<evidence type="ECO:0000256" key="1">
    <source>
        <dbReference type="ARBA" id="ARBA00004651"/>
    </source>
</evidence>
<feature type="transmembrane region" description="Helical" evidence="9">
    <location>
        <begin position="468"/>
        <end position="489"/>
    </location>
</feature>
<evidence type="ECO:0000256" key="4">
    <source>
        <dbReference type="ARBA" id="ARBA00022989"/>
    </source>
</evidence>
<dbReference type="AlphaFoldDB" id="A0A8T2N9R6"/>
<dbReference type="Gene3D" id="1.20.1070.10">
    <property type="entry name" value="Rhodopsin 7-helix transmembrane proteins"/>
    <property type="match status" value="2"/>
</dbReference>
<feature type="transmembrane region" description="Helical" evidence="9">
    <location>
        <begin position="383"/>
        <end position="402"/>
    </location>
</feature>
<feature type="non-terminal residue" evidence="11">
    <location>
        <position position="1"/>
    </location>
</feature>
<evidence type="ECO:0000256" key="2">
    <source>
        <dbReference type="ARBA" id="ARBA00022475"/>
    </source>
</evidence>
<keyword evidence="5" id="KW-0297">G-protein coupled receptor</keyword>
<dbReference type="InterPro" id="IPR013312">
    <property type="entry name" value="GPR40-rel_orph"/>
</dbReference>
<proteinExistence type="predicted"/>
<dbReference type="EMBL" id="JAFBMS010000094">
    <property type="protein sequence ID" value="KAG9337143.1"/>
    <property type="molecule type" value="Genomic_DNA"/>
</dbReference>
<evidence type="ECO:0000256" key="7">
    <source>
        <dbReference type="ARBA" id="ARBA00023170"/>
    </source>
</evidence>
<evidence type="ECO:0000256" key="6">
    <source>
        <dbReference type="ARBA" id="ARBA00023136"/>
    </source>
</evidence>
<dbReference type="PANTHER" id="PTHR45822">
    <property type="entry name" value="FREE FATTY ACID RECEPTOR 2-RELATED"/>
    <property type="match status" value="1"/>
</dbReference>
<dbReference type="PRINTS" id="PR00237">
    <property type="entry name" value="GPCRRHODOPSN"/>
</dbReference>
<keyword evidence="6 9" id="KW-0472">Membrane</keyword>
<feature type="transmembrane region" description="Helical" evidence="9">
    <location>
        <begin position="541"/>
        <end position="563"/>
    </location>
</feature>
<feature type="transmembrane region" description="Helical" evidence="9">
    <location>
        <begin position="12"/>
        <end position="33"/>
    </location>
</feature>
<dbReference type="OrthoDB" id="5961208at2759"/>
<feature type="domain" description="G-protein coupled receptors family 1 profile" evidence="10">
    <location>
        <begin position="24"/>
        <end position="274"/>
    </location>
</feature>
<evidence type="ECO:0000256" key="8">
    <source>
        <dbReference type="ARBA" id="ARBA00023224"/>
    </source>
</evidence>
<accession>A0A8T2N9R6</accession>
<dbReference type="Proteomes" id="UP000824540">
    <property type="component" value="Unassembled WGS sequence"/>
</dbReference>
<feature type="transmembrane region" description="Helical" evidence="9">
    <location>
        <begin position="345"/>
        <end position="363"/>
    </location>
</feature>
<feature type="transmembrane region" description="Helical" evidence="9">
    <location>
        <begin position="45"/>
        <end position="63"/>
    </location>
</feature>
<keyword evidence="7" id="KW-0675">Receptor</keyword>
<gene>
    <name evidence="11" type="ORF">JZ751_029734</name>
</gene>
<evidence type="ECO:0000256" key="9">
    <source>
        <dbReference type="SAM" id="Phobius"/>
    </source>
</evidence>
<organism evidence="11 12">
    <name type="scientific">Albula glossodonta</name>
    <name type="common">roundjaw bonefish</name>
    <dbReference type="NCBI Taxonomy" id="121402"/>
    <lineage>
        <taxon>Eukaryota</taxon>
        <taxon>Metazoa</taxon>
        <taxon>Chordata</taxon>
        <taxon>Craniata</taxon>
        <taxon>Vertebrata</taxon>
        <taxon>Euteleostomi</taxon>
        <taxon>Actinopterygii</taxon>
        <taxon>Neopterygii</taxon>
        <taxon>Teleostei</taxon>
        <taxon>Albuliformes</taxon>
        <taxon>Albulidae</taxon>
        <taxon>Albula</taxon>
    </lineage>
</organism>
<keyword evidence="4 9" id="KW-1133">Transmembrane helix</keyword>
<dbReference type="SUPFAM" id="SSF81321">
    <property type="entry name" value="Family A G protein-coupled receptor-like"/>
    <property type="match status" value="2"/>
</dbReference>
<evidence type="ECO:0000259" key="10">
    <source>
        <dbReference type="PROSITE" id="PS50262"/>
    </source>
</evidence>
<evidence type="ECO:0000256" key="5">
    <source>
        <dbReference type="ARBA" id="ARBA00023040"/>
    </source>
</evidence>
<dbReference type="CDD" id="cd15170">
    <property type="entry name" value="7tmA_FFAR2_FFAR3"/>
    <property type="match status" value="2"/>
</dbReference>
<dbReference type="GO" id="GO:0004930">
    <property type="term" value="F:G protein-coupled receptor activity"/>
    <property type="evidence" value="ECO:0007669"/>
    <property type="project" value="UniProtKB-KW"/>
</dbReference>
<evidence type="ECO:0000313" key="12">
    <source>
        <dbReference type="Proteomes" id="UP000824540"/>
    </source>
</evidence>
<sequence>MEDLPHKDLILGIYIFTFIIGFPANMLALFAFVRKVRQKPTPIDILLLNLTISDIILLVFLPFRMKEAVDDMQWNMPYFLCPLSGFLFYTTIYNSIFLLTAVSVERYLGVAFPIKYKLKRKPIYAVVACAIFWLVSSAHCSIVYIMQYFEDYNNATEPPHERNTCYWDFSKAQLEVLLPVRLELFLVLFCIPFLVCCFCYINFIRILSQLPNISLHKRQRAMGMAAATLLVFICCFGPYNVSHVVGYINWKSPKWRVHALLFSTLNACLDPLVFYFSSSAVRSIIKHILKRLVGRLYLPCSMQPIASELMLLVYLVTFITGLPANMLAFYAFCQKVRQKPAPIDILLLNLTVSDLIFLLFLPFKMKEAVDNKYWNMPYFLCPFSGFLFYTTIYNSIFFLTAVSVERYLGVMASVFFWVISFMHLSIVYIVPYYNPKGVNGSFPPDKCYENFTAEQLEILLPVRLELCLVLFCVPFLISSFCYINFIRILSRLPNISRRRRLRAIGLALGTILVFALCFVPYNASHVVGFITKKSPEWRDVALLFSTFNACLDPLIFYFSSAAVRNTLSRVVRGSLGKLRTSCCCGCSARCCPPVDSTEKD</sequence>
<feature type="transmembrane region" description="Helical" evidence="9">
    <location>
        <begin position="312"/>
        <end position="333"/>
    </location>
</feature>
<keyword evidence="2" id="KW-1003">Cell membrane</keyword>
<comment type="caution">
    <text evidence="11">The sequence shown here is derived from an EMBL/GenBank/DDBJ whole genome shotgun (WGS) entry which is preliminary data.</text>
</comment>
<keyword evidence="3 9" id="KW-0812">Transmembrane</keyword>
<feature type="transmembrane region" description="Helical" evidence="9">
    <location>
        <begin position="220"/>
        <end position="239"/>
    </location>
</feature>
<evidence type="ECO:0000256" key="3">
    <source>
        <dbReference type="ARBA" id="ARBA00022692"/>
    </source>
</evidence>
<feature type="domain" description="G-protein coupled receptors family 1 profile" evidence="10">
    <location>
        <begin position="324"/>
        <end position="556"/>
    </location>
</feature>
<dbReference type="InterPro" id="IPR000276">
    <property type="entry name" value="GPCR_Rhodpsn"/>
</dbReference>
<name>A0A8T2N9R6_9TELE</name>
<dbReference type="Pfam" id="PF00001">
    <property type="entry name" value="7tm_1"/>
    <property type="match status" value="2"/>
</dbReference>
<evidence type="ECO:0000313" key="11">
    <source>
        <dbReference type="EMBL" id="KAG9337143.1"/>
    </source>
</evidence>
<dbReference type="GO" id="GO:0071398">
    <property type="term" value="P:cellular response to fatty acid"/>
    <property type="evidence" value="ECO:0007669"/>
    <property type="project" value="TreeGrafter"/>
</dbReference>
<keyword evidence="12" id="KW-1185">Reference proteome</keyword>
<dbReference type="PROSITE" id="PS50262">
    <property type="entry name" value="G_PROTEIN_RECEP_F1_2"/>
    <property type="match status" value="2"/>
</dbReference>
<dbReference type="PANTHER" id="PTHR45822:SF8">
    <property type="entry name" value="FREE FATTY ACID RECEPTOR 3-RELATED"/>
    <property type="match status" value="1"/>
</dbReference>
<dbReference type="GO" id="GO:0005886">
    <property type="term" value="C:plasma membrane"/>
    <property type="evidence" value="ECO:0007669"/>
    <property type="project" value="UniProtKB-SubCell"/>
</dbReference>
<dbReference type="InterPro" id="IPR017452">
    <property type="entry name" value="GPCR_Rhodpsn_7TM"/>
</dbReference>
<reference evidence="11" key="1">
    <citation type="thesis" date="2021" institute="BYU ScholarsArchive" country="Provo, UT, USA">
        <title>Applications of and Algorithms for Genome Assembly and Genomic Analyses with an Emphasis on Marine Teleosts.</title>
        <authorList>
            <person name="Pickett B.D."/>
        </authorList>
    </citation>
    <scope>NUCLEOTIDE SEQUENCE</scope>
    <source>
        <strain evidence="11">HI-2016</strain>
    </source>
</reference>
<comment type="subcellular location">
    <subcellularLocation>
        <location evidence="1">Cell membrane</location>
        <topology evidence="1">Multi-pass membrane protein</topology>
    </subcellularLocation>
</comment>